<dbReference type="SUPFAM" id="SSF81822">
    <property type="entry name" value="RuBisCo LSMT C-terminal, substrate-binding domain"/>
    <property type="match status" value="1"/>
</dbReference>
<dbReference type="GO" id="GO:0005634">
    <property type="term" value="C:nucleus"/>
    <property type="evidence" value="ECO:0007669"/>
    <property type="project" value="TreeGrafter"/>
</dbReference>
<dbReference type="InterPro" id="IPR036464">
    <property type="entry name" value="Rubisco_LSMT_subst-bd_sf"/>
</dbReference>
<dbReference type="Gene3D" id="3.90.1410.10">
    <property type="entry name" value="set domain protein methyltransferase, domain 1"/>
    <property type="match status" value="1"/>
</dbReference>
<dbReference type="GO" id="GO:0032259">
    <property type="term" value="P:methylation"/>
    <property type="evidence" value="ECO:0007669"/>
    <property type="project" value="UniProtKB-KW"/>
</dbReference>
<comment type="caution">
    <text evidence="6">The sequence shown here is derived from an EMBL/GenBank/DDBJ whole genome shotgun (WGS) entry which is preliminary data.</text>
</comment>
<dbReference type="OrthoDB" id="341421at2759"/>
<proteinExistence type="predicted"/>
<keyword evidence="3" id="KW-0949">S-adenosyl-L-methionine</keyword>
<dbReference type="InterPro" id="IPR001214">
    <property type="entry name" value="SET_dom"/>
</dbReference>
<dbReference type="PANTHER" id="PTHR13271:SF34">
    <property type="entry name" value="N-LYSINE METHYLTRANSFERASE SETD6"/>
    <property type="match status" value="1"/>
</dbReference>
<protein>
    <submittedName>
        <fullName evidence="6">Set domain protein</fullName>
    </submittedName>
</protein>
<dbReference type="PROSITE" id="PS50280">
    <property type="entry name" value="SET"/>
    <property type="match status" value="1"/>
</dbReference>
<dbReference type="PANTHER" id="PTHR13271">
    <property type="entry name" value="UNCHARACTERIZED PUTATIVE METHYLTRANSFERASE"/>
    <property type="match status" value="1"/>
</dbReference>
<dbReference type="InterPro" id="IPR046341">
    <property type="entry name" value="SET_dom_sf"/>
</dbReference>
<dbReference type="SUPFAM" id="SSF82199">
    <property type="entry name" value="SET domain"/>
    <property type="match status" value="1"/>
</dbReference>
<feature type="region of interest" description="Disordered" evidence="4">
    <location>
        <begin position="461"/>
        <end position="488"/>
    </location>
</feature>
<dbReference type="InterPro" id="IPR050600">
    <property type="entry name" value="SETD3_SETD6_MTase"/>
</dbReference>
<dbReference type="STRING" id="1381753.V2WVG8"/>
<dbReference type="EMBL" id="AWSO01000400">
    <property type="protein sequence ID" value="ESK90853.1"/>
    <property type="molecule type" value="Genomic_DNA"/>
</dbReference>
<sequence length="488" mass="55199">MSALELSGFLDWFTRCNGSFDKESIGFTDFPPSEGGRGAVALKDIPEGHTLFTIPRSLTLSTRTSSLVNLMGQEKWKEYKLDEGWVGLILCMMWESAQGSTSFWVEYLQTLPTTFNTPMFWSEDDLEALKGTTILEKLGRKDAERDYNEKILPAVKSRPDLFPPELHPVNYTLEQYHIMGSRILSRSFDVERWESEYGENEAANTSAASAMDVDQLVAPPEPQEEEIHEEEEDPVDVSMVPMADLLNARYGSENAKLFYEEASLRMVATKPVKTGEQIWNTYGDLPNAELLRRYGHVDLLPLPDGTEGNPGDIVEIRADLVVSAVTESHGNSTESCKERIDWYLEEGGDDVLAVESDAELPSSMILLIQLLLLQDREWQKLRQKRKLPKAKADAAVLEIVHRAVEARIAQYPPFQESLKDEASFEELSLSKRHAIIVRLGEIKILRALLRRAETLLDAESKGTNKRKASIDGSETFKKTKEWKTKLRK</sequence>
<keyword evidence="7" id="KW-1185">Reference proteome</keyword>
<reference evidence="6 7" key="1">
    <citation type="journal article" date="2014" name="BMC Genomics">
        <title>Genome and secretome analysis of the hemibiotrophic fungal pathogen, Moniliophthora roreri, which causes frosty pod rot disease of cacao: mechanisms of the biotrophic and necrotrophic phases.</title>
        <authorList>
            <person name="Meinhardt L.W."/>
            <person name="Costa G.G.L."/>
            <person name="Thomazella D.P.T."/>
            <person name="Teixeira P.J.P.L."/>
            <person name="Carazzolle M.F."/>
            <person name="Schuster S.C."/>
            <person name="Carlson J.E."/>
            <person name="Guiltinan M.J."/>
            <person name="Mieczkowski P."/>
            <person name="Farmer A."/>
            <person name="Ramaraj T."/>
            <person name="Crozier J."/>
            <person name="Davis R.E."/>
            <person name="Shao J."/>
            <person name="Melnick R.L."/>
            <person name="Pereira G.A.G."/>
            <person name="Bailey B.A."/>
        </authorList>
    </citation>
    <scope>NUCLEOTIDE SEQUENCE [LARGE SCALE GENOMIC DNA]</scope>
    <source>
        <strain evidence="6 7">MCA 2997</strain>
    </source>
</reference>
<dbReference type="Pfam" id="PF00856">
    <property type="entry name" value="SET"/>
    <property type="match status" value="1"/>
</dbReference>
<organism evidence="6 7">
    <name type="scientific">Moniliophthora roreri (strain MCA 2997)</name>
    <name type="common">Cocoa frosty pod rot fungus</name>
    <name type="synonym">Crinipellis roreri</name>
    <dbReference type="NCBI Taxonomy" id="1381753"/>
    <lineage>
        <taxon>Eukaryota</taxon>
        <taxon>Fungi</taxon>
        <taxon>Dikarya</taxon>
        <taxon>Basidiomycota</taxon>
        <taxon>Agaricomycotina</taxon>
        <taxon>Agaricomycetes</taxon>
        <taxon>Agaricomycetidae</taxon>
        <taxon>Agaricales</taxon>
        <taxon>Marasmiineae</taxon>
        <taxon>Marasmiaceae</taxon>
        <taxon>Moniliophthora</taxon>
    </lineage>
</organism>
<gene>
    <name evidence="6" type="ORF">Moror_16491</name>
</gene>
<dbReference type="CDD" id="cd19178">
    <property type="entry name" value="SET_SETD6"/>
    <property type="match status" value="1"/>
</dbReference>
<evidence type="ECO:0000313" key="7">
    <source>
        <dbReference type="Proteomes" id="UP000017559"/>
    </source>
</evidence>
<keyword evidence="2" id="KW-0808">Transferase</keyword>
<dbReference type="Pfam" id="PF09273">
    <property type="entry name" value="Rubis-subs-bind"/>
    <property type="match status" value="1"/>
</dbReference>
<evidence type="ECO:0000256" key="1">
    <source>
        <dbReference type="ARBA" id="ARBA00022603"/>
    </source>
</evidence>
<evidence type="ECO:0000259" key="5">
    <source>
        <dbReference type="PROSITE" id="PS50280"/>
    </source>
</evidence>
<dbReference type="FunFam" id="3.90.1410.10:FF:000007">
    <property type="entry name" value="Ribosomal lysine N-methyltransferase 4"/>
    <property type="match status" value="1"/>
</dbReference>
<feature type="domain" description="SET" evidence="5">
    <location>
        <begin position="23"/>
        <end position="283"/>
    </location>
</feature>
<dbReference type="InterPro" id="IPR044430">
    <property type="entry name" value="SETD6_SET"/>
</dbReference>
<keyword evidence="1" id="KW-0489">Methyltransferase</keyword>
<evidence type="ECO:0000256" key="3">
    <source>
        <dbReference type="ARBA" id="ARBA00022691"/>
    </source>
</evidence>
<dbReference type="Gene3D" id="3.90.1420.10">
    <property type="entry name" value="Rubisco LSMT, substrate-binding domain"/>
    <property type="match status" value="1"/>
</dbReference>
<dbReference type="KEGG" id="mrr:Moror_16491"/>
<evidence type="ECO:0000256" key="4">
    <source>
        <dbReference type="SAM" id="MobiDB-lite"/>
    </source>
</evidence>
<evidence type="ECO:0000313" key="6">
    <source>
        <dbReference type="EMBL" id="ESK90853.1"/>
    </source>
</evidence>
<evidence type="ECO:0000256" key="2">
    <source>
        <dbReference type="ARBA" id="ARBA00022679"/>
    </source>
</evidence>
<dbReference type="GO" id="GO:0016279">
    <property type="term" value="F:protein-lysine N-methyltransferase activity"/>
    <property type="evidence" value="ECO:0007669"/>
    <property type="project" value="InterPro"/>
</dbReference>
<dbReference type="HOGENOM" id="CLU_017135_0_0_1"/>
<accession>V2WVG8</accession>
<dbReference type="AlphaFoldDB" id="V2WVG8"/>
<name>V2WVG8_MONRO</name>
<feature type="compositionally biased region" description="Basic and acidic residues" evidence="4">
    <location>
        <begin position="474"/>
        <end position="488"/>
    </location>
</feature>
<dbReference type="Proteomes" id="UP000017559">
    <property type="component" value="Unassembled WGS sequence"/>
</dbReference>
<dbReference type="InterPro" id="IPR015353">
    <property type="entry name" value="Rubisco_LSMT_subst-bd"/>
</dbReference>